<dbReference type="GO" id="GO:0044550">
    <property type="term" value="P:secondary metabolite biosynthetic process"/>
    <property type="evidence" value="ECO:0007669"/>
    <property type="project" value="TreeGrafter"/>
</dbReference>
<dbReference type="GO" id="GO:0005737">
    <property type="term" value="C:cytoplasm"/>
    <property type="evidence" value="ECO:0007669"/>
    <property type="project" value="TreeGrafter"/>
</dbReference>
<protein>
    <recommendedName>
        <fullName evidence="5">Non-ribosomal peptide synthetase</fullName>
    </recommendedName>
</protein>
<evidence type="ECO:0000259" key="2">
    <source>
        <dbReference type="Pfam" id="PF18563"/>
    </source>
</evidence>
<sequence>MDALNIIEEAHENGISLFLNEEGELKVNVPKGTQLSPELLAKIKAGKEELKSFLKKDMAVAKSVKKGLTIKKVNRAELERIPLSSSQEALWFIDQIDGGQAYHIPFSIEITGDIDKDNLQKAYSELINRHEPLRTIFKEKGGIPHQHIQKQGRWCFDETAAGEFSEESFNKLLKEQLQKAFDLSQGPLIRANLVEYSDRHILLVVVHHIIFDGWSTAIFGNELSQLYFKIHENSNTELKPLQIEYPDYAVWDKSRLKEDSLKQHLSFWENELKNVETTSLLGDFNRPQILSGNGDSFEHYISDQLAADLKDLASKENTSLYILLLSAFNLLMGRYTRKEDIILGSPIANRNLPETEPLIGFFTNTLVLRNEIKNDLPFNEWLKGVTEHIFDVFEHQDVPLIKIVEHLKNDREATSMVLFNIMFSLANYPESDKNQIGELKELEEITSQFDLTLRAKEEHSGFSLSVNYCTDLFLRSSMKEFLGHYIT</sequence>
<dbReference type="Gene3D" id="3.30.559.30">
    <property type="entry name" value="Nonribosomal peptide synthetase, condensation domain"/>
    <property type="match status" value="1"/>
</dbReference>
<dbReference type="Proteomes" id="UP000659388">
    <property type="component" value="Unassembled WGS sequence"/>
</dbReference>
<dbReference type="Gene3D" id="1.10.10.1830">
    <property type="entry name" value="Non-ribosomal peptide synthase, adenylation domain"/>
    <property type="match status" value="1"/>
</dbReference>
<organism evidence="3 4">
    <name type="scientific">Fulvivirga sediminis</name>
    <dbReference type="NCBI Taxonomy" id="2803949"/>
    <lineage>
        <taxon>Bacteria</taxon>
        <taxon>Pseudomonadati</taxon>
        <taxon>Bacteroidota</taxon>
        <taxon>Cytophagia</taxon>
        <taxon>Cytophagales</taxon>
        <taxon>Fulvivirgaceae</taxon>
        <taxon>Fulvivirga</taxon>
    </lineage>
</organism>
<dbReference type="CDD" id="cd19531">
    <property type="entry name" value="LCL_NRPS-like"/>
    <property type="match status" value="1"/>
</dbReference>
<dbReference type="SUPFAM" id="SSF52777">
    <property type="entry name" value="CoA-dependent acyltransferases"/>
    <property type="match status" value="2"/>
</dbReference>
<dbReference type="InterPro" id="IPR041464">
    <property type="entry name" value="TubC_N"/>
</dbReference>
<name>A0A937FDX1_9BACT</name>
<dbReference type="InterPro" id="IPR023213">
    <property type="entry name" value="CAT-like_dom_sf"/>
</dbReference>
<dbReference type="GO" id="GO:0003824">
    <property type="term" value="F:catalytic activity"/>
    <property type="evidence" value="ECO:0007669"/>
    <property type="project" value="InterPro"/>
</dbReference>
<comment type="caution">
    <text evidence="3">The sequence shown here is derived from an EMBL/GenBank/DDBJ whole genome shotgun (WGS) entry which is preliminary data.</text>
</comment>
<evidence type="ECO:0008006" key="5">
    <source>
        <dbReference type="Google" id="ProtNLM"/>
    </source>
</evidence>
<dbReference type="PANTHER" id="PTHR45527">
    <property type="entry name" value="NONRIBOSOMAL PEPTIDE SYNTHETASE"/>
    <property type="match status" value="1"/>
</dbReference>
<dbReference type="GO" id="GO:0043041">
    <property type="term" value="P:amino acid activation for nonribosomal peptide biosynthetic process"/>
    <property type="evidence" value="ECO:0007669"/>
    <property type="project" value="TreeGrafter"/>
</dbReference>
<dbReference type="PANTHER" id="PTHR45527:SF1">
    <property type="entry name" value="FATTY ACID SYNTHASE"/>
    <property type="match status" value="1"/>
</dbReference>
<evidence type="ECO:0000259" key="1">
    <source>
        <dbReference type="Pfam" id="PF00668"/>
    </source>
</evidence>
<evidence type="ECO:0000313" key="4">
    <source>
        <dbReference type="Proteomes" id="UP000659388"/>
    </source>
</evidence>
<feature type="domain" description="TubC N-terminal docking" evidence="2">
    <location>
        <begin position="6"/>
        <end position="55"/>
    </location>
</feature>
<feature type="domain" description="Condensation" evidence="1">
    <location>
        <begin position="80"/>
        <end position="486"/>
    </location>
</feature>
<reference evidence="3" key="1">
    <citation type="submission" date="2021-01" db="EMBL/GenBank/DDBJ databases">
        <title>Fulvivirga kasyanovii gen. nov., sp nov., a novel member of the phylum Bacteroidetes isolated from seawater in a mussel farm.</title>
        <authorList>
            <person name="Zhao L.-H."/>
            <person name="Wang Z.-J."/>
        </authorList>
    </citation>
    <scope>NUCLEOTIDE SEQUENCE</scope>
    <source>
        <strain evidence="3">2943</strain>
    </source>
</reference>
<dbReference type="Pfam" id="PF18563">
    <property type="entry name" value="TubC_N"/>
    <property type="match status" value="1"/>
</dbReference>
<proteinExistence type="predicted"/>
<dbReference type="Gene3D" id="3.30.559.10">
    <property type="entry name" value="Chloramphenicol acetyltransferase-like domain"/>
    <property type="match status" value="1"/>
</dbReference>
<dbReference type="AlphaFoldDB" id="A0A937FDX1"/>
<feature type="non-terminal residue" evidence="3">
    <location>
        <position position="487"/>
    </location>
</feature>
<dbReference type="InterPro" id="IPR044894">
    <property type="entry name" value="TubC_N_sf"/>
</dbReference>
<keyword evidence="4" id="KW-1185">Reference proteome</keyword>
<gene>
    <name evidence="3" type="ORF">JL102_21560</name>
</gene>
<evidence type="ECO:0000313" key="3">
    <source>
        <dbReference type="EMBL" id="MBL3658753.1"/>
    </source>
</evidence>
<accession>A0A937FDX1</accession>
<dbReference type="InterPro" id="IPR001242">
    <property type="entry name" value="Condensation_dom"/>
</dbReference>
<dbReference type="Pfam" id="PF00668">
    <property type="entry name" value="Condensation"/>
    <property type="match status" value="1"/>
</dbReference>
<dbReference type="RefSeq" id="WP_237390695.1">
    <property type="nucleotide sequence ID" value="NZ_JAESIY010000016.1"/>
</dbReference>
<dbReference type="GO" id="GO:0031177">
    <property type="term" value="F:phosphopantetheine binding"/>
    <property type="evidence" value="ECO:0007669"/>
    <property type="project" value="TreeGrafter"/>
</dbReference>
<dbReference type="EMBL" id="JAESIY010000016">
    <property type="protein sequence ID" value="MBL3658753.1"/>
    <property type="molecule type" value="Genomic_DNA"/>
</dbReference>